<name>A0A074YWA9_AURSE</name>
<reference evidence="1 2" key="1">
    <citation type="journal article" date="2014" name="BMC Genomics">
        <title>Genome sequencing of four Aureobasidium pullulans varieties: biotechnological potential, stress tolerance, and description of new species.</title>
        <authorList>
            <person name="Gostin Ar C."/>
            <person name="Ohm R.A."/>
            <person name="Kogej T."/>
            <person name="Sonjak S."/>
            <person name="Turk M."/>
            <person name="Zajc J."/>
            <person name="Zalar P."/>
            <person name="Grube M."/>
            <person name="Sun H."/>
            <person name="Han J."/>
            <person name="Sharma A."/>
            <person name="Chiniquy J."/>
            <person name="Ngan C.Y."/>
            <person name="Lipzen A."/>
            <person name="Barry K."/>
            <person name="Grigoriev I.V."/>
            <person name="Gunde-Cimerman N."/>
        </authorList>
    </citation>
    <scope>NUCLEOTIDE SEQUENCE [LARGE SCALE GENOMIC DNA]</scope>
    <source>
        <strain evidence="1 2">EXF-2481</strain>
    </source>
</reference>
<proteinExistence type="predicted"/>
<gene>
    <name evidence="1" type="ORF">AUEXF2481DRAFT_508937</name>
</gene>
<dbReference type="GeneID" id="25368704"/>
<dbReference type="RefSeq" id="XP_013339689.1">
    <property type="nucleotide sequence ID" value="XM_013484235.1"/>
</dbReference>
<organism evidence="1 2">
    <name type="scientific">Aureobasidium subglaciale (strain EXF-2481)</name>
    <name type="common">Aureobasidium pullulans var. subglaciale</name>
    <dbReference type="NCBI Taxonomy" id="1043005"/>
    <lineage>
        <taxon>Eukaryota</taxon>
        <taxon>Fungi</taxon>
        <taxon>Dikarya</taxon>
        <taxon>Ascomycota</taxon>
        <taxon>Pezizomycotina</taxon>
        <taxon>Dothideomycetes</taxon>
        <taxon>Dothideomycetidae</taxon>
        <taxon>Dothideales</taxon>
        <taxon>Saccotheciaceae</taxon>
        <taxon>Aureobasidium</taxon>
    </lineage>
</organism>
<dbReference type="AlphaFoldDB" id="A0A074YWA9"/>
<dbReference type="Proteomes" id="UP000030641">
    <property type="component" value="Unassembled WGS sequence"/>
</dbReference>
<sequence>MNVCSTMVGCGNSAKSFFAELSRPRRGTCTCMMKKTCNGPGPFYTLKHTTIGRSAIHRGIMYFVDTTGDCSSLIFGSGSPGPVLLPSGL</sequence>
<dbReference type="EMBL" id="KL584781">
    <property type="protein sequence ID" value="KEQ91121.1"/>
    <property type="molecule type" value="Genomic_DNA"/>
</dbReference>
<protein>
    <submittedName>
        <fullName evidence="1">Uncharacterized protein</fullName>
    </submittedName>
</protein>
<evidence type="ECO:0000313" key="2">
    <source>
        <dbReference type="Proteomes" id="UP000030641"/>
    </source>
</evidence>
<keyword evidence="2" id="KW-1185">Reference proteome</keyword>
<dbReference type="HOGENOM" id="CLU_2454350_0_0_1"/>
<evidence type="ECO:0000313" key="1">
    <source>
        <dbReference type="EMBL" id="KEQ91121.1"/>
    </source>
</evidence>
<accession>A0A074YWA9</accession>
<dbReference type="InParanoid" id="A0A074YWA9"/>